<name>A0A6S7LUU3_PARCT</name>
<dbReference type="EMBL" id="CACRXK020035805">
    <property type="protein sequence ID" value="CAB4044683.1"/>
    <property type="molecule type" value="Genomic_DNA"/>
</dbReference>
<feature type="non-terminal residue" evidence="1">
    <location>
        <position position="1"/>
    </location>
</feature>
<feature type="non-terminal residue" evidence="1">
    <location>
        <position position="139"/>
    </location>
</feature>
<dbReference type="OrthoDB" id="10439194at2759"/>
<dbReference type="Proteomes" id="UP001152795">
    <property type="component" value="Unassembled WGS sequence"/>
</dbReference>
<accession>A0A6S7LUU3</accession>
<protein>
    <submittedName>
        <fullName evidence="1">Uncharacterized protein</fullName>
    </submittedName>
</protein>
<keyword evidence="2" id="KW-1185">Reference proteome</keyword>
<organism evidence="1 2">
    <name type="scientific">Paramuricea clavata</name>
    <name type="common">Red gorgonian</name>
    <name type="synonym">Violescent sea-whip</name>
    <dbReference type="NCBI Taxonomy" id="317549"/>
    <lineage>
        <taxon>Eukaryota</taxon>
        <taxon>Metazoa</taxon>
        <taxon>Cnidaria</taxon>
        <taxon>Anthozoa</taxon>
        <taxon>Octocorallia</taxon>
        <taxon>Malacalcyonacea</taxon>
        <taxon>Plexauridae</taxon>
        <taxon>Paramuricea</taxon>
    </lineage>
</organism>
<sequence>CHSFFLRHTQSGNCIAEGSPIVEDEYARRYWAEMDDNCVHYRARFRYLDTNLLHNFKTGGSLVSNYGNSTFLNRLYIYDSKNQKGKEFENNNEHRFKQTDAGSLFLYNSTVNSCAQPNDTYVDQKKDGCKNTAEQKFTF</sequence>
<evidence type="ECO:0000313" key="1">
    <source>
        <dbReference type="EMBL" id="CAB4044683.1"/>
    </source>
</evidence>
<proteinExistence type="predicted"/>
<gene>
    <name evidence="1" type="ORF">PACLA_8A071290</name>
</gene>
<dbReference type="AlphaFoldDB" id="A0A6S7LUU3"/>
<comment type="caution">
    <text evidence="1">The sequence shown here is derived from an EMBL/GenBank/DDBJ whole genome shotgun (WGS) entry which is preliminary data.</text>
</comment>
<evidence type="ECO:0000313" key="2">
    <source>
        <dbReference type="Proteomes" id="UP001152795"/>
    </source>
</evidence>
<reference evidence="1" key="1">
    <citation type="submission" date="2020-04" db="EMBL/GenBank/DDBJ databases">
        <authorList>
            <person name="Alioto T."/>
            <person name="Alioto T."/>
            <person name="Gomez Garrido J."/>
        </authorList>
    </citation>
    <scope>NUCLEOTIDE SEQUENCE</scope>
    <source>
        <strain evidence="1">A484AB</strain>
    </source>
</reference>